<evidence type="ECO:0000256" key="3">
    <source>
        <dbReference type="ARBA" id="ARBA00022989"/>
    </source>
</evidence>
<keyword evidence="4 5" id="KW-0472">Membrane</keyword>
<evidence type="ECO:0000256" key="4">
    <source>
        <dbReference type="ARBA" id="ARBA00023136"/>
    </source>
</evidence>
<dbReference type="GO" id="GO:0016020">
    <property type="term" value="C:membrane"/>
    <property type="evidence" value="ECO:0007669"/>
    <property type="project" value="UniProtKB-SubCell"/>
</dbReference>
<reference evidence="6 7" key="1">
    <citation type="submission" date="2020-08" db="EMBL/GenBank/DDBJ databases">
        <title>Sequencing the genomes of 1000 actinobacteria strains.</title>
        <authorList>
            <person name="Klenk H.-P."/>
        </authorList>
    </citation>
    <scope>NUCLEOTIDE SEQUENCE [LARGE SCALE GENOMIC DNA]</scope>
    <source>
        <strain evidence="6 7">DSM 105369</strain>
    </source>
</reference>
<name>A0A839NAL1_9MICO</name>
<dbReference type="Proteomes" id="UP000559182">
    <property type="component" value="Unassembled WGS sequence"/>
</dbReference>
<dbReference type="RefSeq" id="WP_183321084.1">
    <property type="nucleotide sequence ID" value="NZ_JACHVQ010000002.1"/>
</dbReference>
<protein>
    <submittedName>
        <fullName evidence="6">Large conductance mechanosensitive channel</fullName>
    </submittedName>
</protein>
<keyword evidence="7" id="KW-1185">Reference proteome</keyword>
<dbReference type="Pfam" id="PF01741">
    <property type="entry name" value="MscL"/>
    <property type="match status" value="1"/>
</dbReference>
<evidence type="ECO:0000256" key="2">
    <source>
        <dbReference type="ARBA" id="ARBA00022692"/>
    </source>
</evidence>
<evidence type="ECO:0000256" key="1">
    <source>
        <dbReference type="ARBA" id="ARBA00004141"/>
    </source>
</evidence>
<keyword evidence="3 5" id="KW-1133">Transmembrane helix</keyword>
<feature type="transmembrane region" description="Helical" evidence="5">
    <location>
        <begin position="73"/>
        <end position="95"/>
    </location>
</feature>
<evidence type="ECO:0000313" key="6">
    <source>
        <dbReference type="EMBL" id="MBB2892666.1"/>
    </source>
</evidence>
<accession>A0A839NAL1</accession>
<organism evidence="6 7">
    <name type="scientific">Flexivirga oryzae</name>
    <dbReference type="NCBI Taxonomy" id="1794944"/>
    <lineage>
        <taxon>Bacteria</taxon>
        <taxon>Bacillati</taxon>
        <taxon>Actinomycetota</taxon>
        <taxon>Actinomycetes</taxon>
        <taxon>Micrococcales</taxon>
        <taxon>Dermacoccaceae</taxon>
        <taxon>Flexivirga</taxon>
    </lineage>
</organism>
<dbReference type="Gene3D" id="1.10.1200.120">
    <property type="entry name" value="Large-conductance mechanosensitive channel, MscL, domain 1"/>
    <property type="match status" value="1"/>
</dbReference>
<dbReference type="PANTHER" id="PTHR30266">
    <property type="entry name" value="MECHANOSENSITIVE CHANNEL MSCL"/>
    <property type="match status" value="1"/>
</dbReference>
<proteinExistence type="predicted"/>
<evidence type="ECO:0000313" key="7">
    <source>
        <dbReference type="Proteomes" id="UP000559182"/>
    </source>
</evidence>
<dbReference type="InterPro" id="IPR036019">
    <property type="entry name" value="MscL_channel"/>
</dbReference>
<gene>
    <name evidence="6" type="ORF">FHU39_002684</name>
</gene>
<comment type="subcellular location">
    <subcellularLocation>
        <location evidence="1">Membrane</location>
        <topology evidence="1">Multi-pass membrane protein</topology>
    </subcellularLocation>
</comment>
<feature type="transmembrane region" description="Helical" evidence="5">
    <location>
        <begin position="12"/>
        <end position="30"/>
    </location>
</feature>
<dbReference type="SUPFAM" id="SSF81330">
    <property type="entry name" value="Gated mechanosensitive channel"/>
    <property type="match status" value="1"/>
</dbReference>
<dbReference type="InterPro" id="IPR037673">
    <property type="entry name" value="MSC/AndL"/>
</dbReference>
<dbReference type="EMBL" id="JACHVQ010000002">
    <property type="protein sequence ID" value="MBB2892666.1"/>
    <property type="molecule type" value="Genomic_DNA"/>
</dbReference>
<keyword evidence="2 5" id="KW-0812">Transmembrane</keyword>
<sequence length="131" mass="13978">MKGFKEFLMRGNLIELAVAFVIGSAFATLVENFVGKIVTPILNAFSGGGPASQGLGFKLKSGQSNTFIDLSGIINAVIVFVLTALVVYLLFVVPYKKYQAMKGKEAFASGPTEVDLLTEIRDQLAGGSQQK</sequence>
<dbReference type="AlphaFoldDB" id="A0A839NAL1"/>
<comment type="caution">
    <text evidence="6">The sequence shown here is derived from an EMBL/GenBank/DDBJ whole genome shotgun (WGS) entry which is preliminary data.</text>
</comment>
<dbReference type="GO" id="GO:0008381">
    <property type="term" value="F:mechanosensitive monoatomic ion channel activity"/>
    <property type="evidence" value="ECO:0007669"/>
    <property type="project" value="TreeGrafter"/>
</dbReference>
<dbReference type="PANTHER" id="PTHR30266:SF2">
    <property type="entry name" value="LARGE-CONDUCTANCE MECHANOSENSITIVE CHANNEL"/>
    <property type="match status" value="1"/>
</dbReference>
<evidence type="ECO:0000256" key="5">
    <source>
        <dbReference type="SAM" id="Phobius"/>
    </source>
</evidence>